<feature type="compositionally biased region" description="Basic and acidic residues" evidence="1">
    <location>
        <begin position="349"/>
        <end position="364"/>
    </location>
</feature>
<feature type="region of interest" description="Disordered" evidence="1">
    <location>
        <begin position="499"/>
        <end position="522"/>
    </location>
</feature>
<organism evidence="2">
    <name type="scientific">uncultured bacterium CBNPD1 BAC clone 1664</name>
    <dbReference type="NCBI Taxonomy" id="417310"/>
    <lineage>
        <taxon>Bacteria</taxon>
        <taxon>environmental samples</taxon>
    </lineage>
</organism>
<reference evidence="2" key="1">
    <citation type="journal article" date="2008" name="FEMS Microbiol. Ecol.">
        <title>Metagenomic analysis of a freshwater toxic cyanobacteria bloom.</title>
        <authorList>
            <person name="Pope P.B."/>
            <person name="Patel B.K."/>
        </authorList>
    </citation>
    <scope>NUCLEOTIDE SEQUENCE</scope>
</reference>
<dbReference type="AlphaFoldDB" id="B1N6M9"/>
<accession>B1N6M9</accession>
<feature type="region of interest" description="Disordered" evidence="1">
    <location>
        <begin position="232"/>
        <end position="255"/>
    </location>
</feature>
<sequence length="522" mass="54539">MRGRWTGARPRAGGGPPRLVREDHRLAAVQEDPVLQHPAHRPGQHPALDVAALAHQVLRLVAVADPLHVLLDDRALIEVGGDEVGGGADHLHPPGVGLMIGPRALEAGQEGVVDVDASAGQVQGHVLGQDLHVARQDDEVGPRGGDQGAQAGLLVGLGLGAHRQVVEGDALEIRMRKTRLRVVGDHRRDIHGQLALPPAPDQVGQAVIGLRGQDHHPSAGLGVAQAPVHGKVGGQGLQPRTHRLRPAGAGGEDHPHEETAGLGVVELLGVDDVGAVLEEQGGDAGDDAGPVGTGQGEDHAGAPGNGAADTAKGVGWEGAGRPPPATPEAVGIGPPGVLWIAFPPGRDGTAGRREVGSEPAKQDGQDEALNSLQNEDGDNGRNVQAAQRRDNALKRRQDRRRQGLQNPVDPGHEAVAQVQDVEGRQPRHDGADDDGPDHHVDEAAEDKVQEATDHPRHISRPPLCDNPGPPSVLTARPQNRLFRAFLGAVAQLVERIVRNDEVRGSTPLGSTRKPPPDQLPAI</sequence>
<feature type="compositionally biased region" description="Basic and acidic residues" evidence="1">
    <location>
        <begin position="421"/>
        <end position="456"/>
    </location>
</feature>
<evidence type="ECO:0000313" key="2">
    <source>
        <dbReference type="EMBL" id="ABM53575.1"/>
    </source>
</evidence>
<dbReference type="EMBL" id="EF157671">
    <property type="protein sequence ID" value="ABM53575.1"/>
    <property type="molecule type" value="Genomic_DNA"/>
</dbReference>
<feature type="region of interest" description="Disordered" evidence="1">
    <location>
        <begin position="279"/>
        <end position="475"/>
    </location>
</feature>
<evidence type="ECO:0000256" key="1">
    <source>
        <dbReference type="SAM" id="MobiDB-lite"/>
    </source>
</evidence>
<proteinExistence type="predicted"/>
<name>B1N6M9_9BACT</name>
<dbReference type="AntiFam" id="ANF00010">
    <property type="entry name" value="tRNA translation"/>
</dbReference>
<protein>
    <submittedName>
        <fullName evidence="2">Uncharacterized protein</fullName>
    </submittedName>
</protein>